<name>X1H0W1_9ZZZZ</name>
<protein>
    <submittedName>
        <fullName evidence="1">Uncharacterized protein</fullName>
    </submittedName>
</protein>
<gene>
    <name evidence="1" type="ORF">S03H2_54072</name>
</gene>
<dbReference type="AlphaFoldDB" id="X1H0W1"/>
<sequence>PSTTQGFEMLHRDIIKEADLKVLLKTLDVMPYWRERLIQMSYNPFTRVDVRRMHAIGVLDDTEVFDAYRAVGFHPDKAEKMLAFTKAYNADESSGLTRAIVIKSYKSGMITEGQLKDFLLGFGYSEDIAAFWVDYTNYEIDLDKAEALKKEREAAYKAGQITMEQLRQDLEREDLPSTYIDQAVTEVEAVESEKIKMPTRTDLTDWLKLEIIDLDYYKERMKEIGFRDLDIDFYLKELNPG</sequence>
<proteinExistence type="predicted"/>
<reference evidence="1" key="1">
    <citation type="journal article" date="2014" name="Front. Microbiol.">
        <title>High frequency of phylogenetically diverse reductive dehalogenase-homologous genes in deep subseafloor sedimentary metagenomes.</title>
        <authorList>
            <person name="Kawai M."/>
            <person name="Futagami T."/>
            <person name="Toyoda A."/>
            <person name="Takaki Y."/>
            <person name="Nishi S."/>
            <person name="Hori S."/>
            <person name="Arai W."/>
            <person name="Tsubouchi T."/>
            <person name="Morono Y."/>
            <person name="Uchiyama I."/>
            <person name="Ito T."/>
            <person name="Fujiyama A."/>
            <person name="Inagaki F."/>
            <person name="Takami H."/>
        </authorList>
    </citation>
    <scope>NUCLEOTIDE SEQUENCE</scope>
    <source>
        <strain evidence="1">Expedition CK06-06</strain>
    </source>
</reference>
<evidence type="ECO:0000313" key="1">
    <source>
        <dbReference type="EMBL" id="GAH63806.1"/>
    </source>
</evidence>
<comment type="caution">
    <text evidence="1">The sequence shown here is derived from an EMBL/GenBank/DDBJ whole genome shotgun (WGS) entry which is preliminary data.</text>
</comment>
<feature type="non-terminal residue" evidence="1">
    <location>
        <position position="1"/>
    </location>
</feature>
<accession>X1H0W1</accession>
<dbReference type="EMBL" id="BARU01034443">
    <property type="protein sequence ID" value="GAH63806.1"/>
    <property type="molecule type" value="Genomic_DNA"/>
</dbReference>
<organism evidence="1">
    <name type="scientific">marine sediment metagenome</name>
    <dbReference type="NCBI Taxonomy" id="412755"/>
    <lineage>
        <taxon>unclassified sequences</taxon>
        <taxon>metagenomes</taxon>
        <taxon>ecological metagenomes</taxon>
    </lineage>
</organism>